<dbReference type="PANTHER" id="PTHR43884">
    <property type="entry name" value="ACYL-COA DEHYDROGENASE"/>
    <property type="match status" value="1"/>
</dbReference>
<keyword evidence="4 6" id="KW-0274">FAD</keyword>
<dbReference type="InterPro" id="IPR046373">
    <property type="entry name" value="Acyl-CoA_Oxase/DH_mid-dom_sf"/>
</dbReference>
<organism evidence="10 11">
    <name type="scientific">Candidatus Wildermuthbacteria bacterium RIFCSPHIGHO2_02_FULL_47_17</name>
    <dbReference type="NCBI Taxonomy" id="1802452"/>
    <lineage>
        <taxon>Bacteria</taxon>
        <taxon>Candidatus Wildermuthiibacteriota</taxon>
    </lineage>
</organism>
<name>A0A1G2R492_9BACT</name>
<dbReference type="PIRSF" id="PIRSF016578">
    <property type="entry name" value="HsaA"/>
    <property type="match status" value="1"/>
</dbReference>
<dbReference type="InterPro" id="IPR013786">
    <property type="entry name" value="AcylCoA_DH/ox_N"/>
</dbReference>
<dbReference type="SUPFAM" id="SSF47203">
    <property type="entry name" value="Acyl-CoA dehydrogenase C-terminal domain-like"/>
    <property type="match status" value="1"/>
</dbReference>
<dbReference type="Pfam" id="PF00441">
    <property type="entry name" value="Acyl-CoA_dh_1"/>
    <property type="match status" value="1"/>
</dbReference>
<evidence type="ECO:0000313" key="10">
    <source>
        <dbReference type="EMBL" id="OHA67547.1"/>
    </source>
</evidence>
<dbReference type="InterPro" id="IPR006091">
    <property type="entry name" value="Acyl-CoA_Oxase/DH_mid-dom"/>
</dbReference>
<sequence>MFALSEGHKMLREMLREFAAKEVKPQVAEFEERKEFPAEIVKRLGEMGFMGIAVPEKYGGAGMDTLAYAIAEEEIASVWASLGLIMSANNSLSCSPILEWGTEKQKQQYLVPLASGQKLGCYALTEPDAGSDAANQKTTARRDGKYYVISGAKRFITNVSRADTCVLIARTGGDRHRGLSAFIVETATPGFVVGRAEDKMGLHCVPTCEIILEDCRVPKENLLGGEGAGWKVAMKTLNGGRINIAAQAVGIAQGAFREAVLHALNRRQFGKPIADFQMIRAMFADMETEIDAARLLTWRAACLKDRGLPETELASYAAKAKLFASEMAERAVSNALQIFGGDGYVRGLPVERAFREAKVTQIYEGTSQVQRLVISADLLRALRAE</sequence>
<dbReference type="InterPro" id="IPR009075">
    <property type="entry name" value="AcylCo_DH/oxidase_C"/>
</dbReference>
<dbReference type="PANTHER" id="PTHR43884:SF12">
    <property type="entry name" value="ISOVALERYL-COA DEHYDROGENASE, MITOCHONDRIAL-RELATED"/>
    <property type="match status" value="1"/>
</dbReference>
<evidence type="ECO:0000256" key="6">
    <source>
        <dbReference type="RuleBase" id="RU362125"/>
    </source>
</evidence>
<dbReference type="InterPro" id="IPR009100">
    <property type="entry name" value="AcylCoA_DH/oxidase_NM_dom_sf"/>
</dbReference>
<evidence type="ECO:0000256" key="3">
    <source>
        <dbReference type="ARBA" id="ARBA00022630"/>
    </source>
</evidence>
<dbReference type="FunFam" id="1.20.140.10:FF:000004">
    <property type="entry name" value="Acyl-CoA dehydrogenase FadE25"/>
    <property type="match status" value="1"/>
</dbReference>
<dbReference type="Gene3D" id="1.10.540.10">
    <property type="entry name" value="Acyl-CoA dehydrogenase/oxidase, N-terminal domain"/>
    <property type="match status" value="1"/>
</dbReference>
<evidence type="ECO:0000313" key="11">
    <source>
        <dbReference type="Proteomes" id="UP000179258"/>
    </source>
</evidence>
<dbReference type="GO" id="GO:0050660">
    <property type="term" value="F:flavin adenine dinucleotide binding"/>
    <property type="evidence" value="ECO:0007669"/>
    <property type="project" value="InterPro"/>
</dbReference>
<keyword evidence="5 6" id="KW-0560">Oxidoreductase</keyword>
<comment type="cofactor">
    <cofactor evidence="1 6">
        <name>FAD</name>
        <dbReference type="ChEBI" id="CHEBI:57692"/>
    </cofactor>
</comment>
<dbReference type="Proteomes" id="UP000179258">
    <property type="component" value="Unassembled WGS sequence"/>
</dbReference>
<dbReference type="SUPFAM" id="SSF56645">
    <property type="entry name" value="Acyl-CoA dehydrogenase NM domain-like"/>
    <property type="match status" value="1"/>
</dbReference>
<dbReference type="InterPro" id="IPR037069">
    <property type="entry name" value="AcylCoA_DH/ox_N_sf"/>
</dbReference>
<evidence type="ECO:0000256" key="5">
    <source>
        <dbReference type="ARBA" id="ARBA00023002"/>
    </source>
</evidence>
<dbReference type="Pfam" id="PF02771">
    <property type="entry name" value="Acyl-CoA_dh_N"/>
    <property type="match status" value="1"/>
</dbReference>
<gene>
    <name evidence="10" type="ORF">A3D59_02090</name>
</gene>
<dbReference type="FunFam" id="2.40.110.10:FF:000001">
    <property type="entry name" value="Acyl-CoA dehydrogenase, mitochondrial"/>
    <property type="match status" value="1"/>
</dbReference>
<evidence type="ECO:0000259" key="8">
    <source>
        <dbReference type="Pfam" id="PF02770"/>
    </source>
</evidence>
<reference evidence="10 11" key="1">
    <citation type="journal article" date="2016" name="Nat. Commun.">
        <title>Thousands of microbial genomes shed light on interconnected biogeochemical processes in an aquifer system.</title>
        <authorList>
            <person name="Anantharaman K."/>
            <person name="Brown C.T."/>
            <person name="Hug L.A."/>
            <person name="Sharon I."/>
            <person name="Castelle C.J."/>
            <person name="Probst A.J."/>
            <person name="Thomas B.C."/>
            <person name="Singh A."/>
            <person name="Wilkins M.J."/>
            <person name="Karaoz U."/>
            <person name="Brodie E.L."/>
            <person name="Williams K.H."/>
            <person name="Hubbard S.S."/>
            <person name="Banfield J.F."/>
        </authorList>
    </citation>
    <scope>NUCLEOTIDE SEQUENCE [LARGE SCALE GENOMIC DNA]</scope>
</reference>
<evidence type="ECO:0000259" key="7">
    <source>
        <dbReference type="Pfam" id="PF00441"/>
    </source>
</evidence>
<dbReference type="AlphaFoldDB" id="A0A1G2R492"/>
<evidence type="ECO:0000256" key="2">
    <source>
        <dbReference type="ARBA" id="ARBA00009347"/>
    </source>
</evidence>
<feature type="domain" description="Acyl-CoA oxidase/dehydrogenase middle" evidence="8">
    <location>
        <begin position="121"/>
        <end position="215"/>
    </location>
</feature>
<dbReference type="EMBL" id="MHTX01000037">
    <property type="protein sequence ID" value="OHA67547.1"/>
    <property type="molecule type" value="Genomic_DNA"/>
</dbReference>
<dbReference type="GO" id="GO:0003995">
    <property type="term" value="F:acyl-CoA dehydrogenase activity"/>
    <property type="evidence" value="ECO:0007669"/>
    <property type="project" value="TreeGrafter"/>
</dbReference>
<dbReference type="Gene3D" id="2.40.110.10">
    <property type="entry name" value="Butyryl-CoA Dehydrogenase, subunit A, domain 2"/>
    <property type="match status" value="1"/>
</dbReference>
<dbReference type="InterPro" id="IPR036250">
    <property type="entry name" value="AcylCo_DH-like_C"/>
</dbReference>
<dbReference type="FunFam" id="1.10.540.10:FF:000002">
    <property type="entry name" value="Acyl-CoA dehydrogenase FadE19"/>
    <property type="match status" value="1"/>
</dbReference>
<evidence type="ECO:0000256" key="1">
    <source>
        <dbReference type="ARBA" id="ARBA00001974"/>
    </source>
</evidence>
<accession>A0A1G2R492</accession>
<dbReference type="Gene3D" id="1.20.140.10">
    <property type="entry name" value="Butyryl-CoA Dehydrogenase, subunit A, domain 3"/>
    <property type="match status" value="1"/>
</dbReference>
<evidence type="ECO:0000259" key="9">
    <source>
        <dbReference type="Pfam" id="PF02771"/>
    </source>
</evidence>
<dbReference type="Pfam" id="PF02770">
    <property type="entry name" value="Acyl-CoA_dh_M"/>
    <property type="match status" value="1"/>
</dbReference>
<feature type="domain" description="Acyl-CoA dehydrogenase/oxidase C-terminal" evidence="7">
    <location>
        <begin position="227"/>
        <end position="378"/>
    </location>
</feature>
<feature type="domain" description="Acyl-CoA dehydrogenase/oxidase N-terminal" evidence="9">
    <location>
        <begin position="5"/>
        <end position="117"/>
    </location>
</feature>
<proteinExistence type="inferred from homology"/>
<comment type="similarity">
    <text evidence="2 6">Belongs to the acyl-CoA dehydrogenase family.</text>
</comment>
<protein>
    <submittedName>
        <fullName evidence="10">Acyl-CoA dehydrogenase</fullName>
    </submittedName>
</protein>
<evidence type="ECO:0000256" key="4">
    <source>
        <dbReference type="ARBA" id="ARBA00022827"/>
    </source>
</evidence>
<comment type="caution">
    <text evidence="10">The sequence shown here is derived from an EMBL/GenBank/DDBJ whole genome shotgun (WGS) entry which is preliminary data.</text>
</comment>
<keyword evidence="3 6" id="KW-0285">Flavoprotein</keyword>